<organism evidence="6 7">
    <name type="scientific">Fuscovulum blasticum DSM 2131</name>
    <dbReference type="NCBI Taxonomy" id="1188250"/>
    <lineage>
        <taxon>Bacteria</taxon>
        <taxon>Pseudomonadati</taxon>
        <taxon>Pseudomonadota</taxon>
        <taxon>Alphaproteobacteria</taxon>
        <taxon>Rhodobacterales</taxon>
        <taxon>Paracoccaceae</taxon>
        <taxon>Pseudogemmobacter</taxon>
    </lineage>
</organism>
<dbReference type="EMBL" id="PZKE01000002">
    <property type="protein sequence ID" value="PTE16053.1"/>
    <property type="molecule type" value="Genomic_DNA"/>
</dbReference>
<evidence type="ECO:0000256" key="4">
    <source>
        <dbReference type="PROSITE-ProRule" id="PRU00433"/>
    </source>
</evidence>
<keyword evidence="1 4" id="KW-0349">Heme</keyword>
<feature type="domain" description="Cytochrome c" evidence="5">
    <location>
        <begin position="19"/>
        <end position="129"/>
    </location>
</feature>
<dbReference type="Pfam" id="PF00034">
    <property type="entry name" value="Cytochrom_C"/>
    <property type="match status" value="1"/>
</dbReference>
<accession>A0A2T4JDY4</accession>
<dbReference type="Gene3D" id="1.10.760.10">
    <property type="entry name" value="Cytochrome c-like domain"/>
    <property type="match status" value="1"/>
</dbReference>
<evidence type="ECO:0000313" key="7">
    <source>
        <dbReference type="Proteomes" id="UP000241362"/>
    </source>
</evidence>
<keyword evidence="7" id="KW-1185">Reference proteome</keyword>
<reference evidence="6 7" key="1">
    <citation type="submission" date="2018-03" db="EMBL/GenBank/DDBJ databases">
        <title>Rhodobacter blasticus.</title>
        <authorList>
            <person name="Meyer T.E."/>
            <person name="Miller S."/>
            <person name="Lodha T."/>
            <person name="Gandham S."/>
            <person name="Chintalapati S."/>
            <person name="Chintalapati V.R."/>
        </authorList>
    </citation>
    <scope>NUCLEOTIDE SEQUENCE [LARGE SCALE GENOMIC DNA]</scope>
    <source>
        <strain evidence="6 7">DSM 2131</strain>
    </source>
</reference>
<evidence type="ECO:0000259" key="5">
    <source>
        <dbReference type="PROSITE" id="PS51007"/>
    </source>
</evidence>
<dbReference type="PROSITE" id="PS51007">
    <property type="entry name" value="CYTC"/>
    <property type="match status" value="1"/>
</dbReference>
<comment type="caution">
    <text evidence="6">The sequence shown here is derived from an EMBL/GenBank/DDBJ whole genome shotgun (WGS) entry which is preliminary data.</text>
</comment>
<dbReference type="PROSITE" id="PS51257">
    <property type="entry name" value="PROKAR_LIPOPROTEIN"/>
    <property type="match status" value="1"/>
</dbReference>
<dbReference type="Proteomes" id="UP000241362">
    <property type="component" value="Unassembled WGS sequence"/>
</dbReference>
<gene>
    <name evidence="6" type="ORF">C5F44_03215</name>
</gene>
<dbReference type="InterPro" id="IPR009056">
    <property type="entry name" value="Cyt_c-like_dom"/>
</dbReference>
<evidence type="ECO:0000256" key="3">
    <source>
        <dbReference type="ARBA" id="ARBA00023004"/>
    </source>
</evidence>
<keyword evidence="2 4" id="KW-0479">Metal-binding</keyword>
<dbReference type="InterPro" id="IPR036909">
    <property type="entry name" value="Cyt_c-like_dom_sf"/>
</dbReference>
<keyword evidence="3 4" id="KW-0408">Iron</keyword>
<evidence type="ECO:0000256" key="1">
    <source>
        <dbReference type="ARBA" id="ARBA00022617"/>
    </source>
</evidence>
<dbReference type="AlphaFoldDB" id="A0A2T4JDY4"/>
<name>A0A2T4JDY4_FUSBL</name>
<protein>
    <submittedName>
        <fullName evidence="6">Cytochrome C</fullName>
    </submittedName>
</protein>
<dbReference type="GO" id="GO:0046872">
    <property type="term" value="F:metal ion binding"/>
    <property type="evidence" value="ECO:0007669"/>
    <property type="project" value="UniProtKB-KW"/>
</dbReference>
<dbReference type="GO" id="GO:0020037">
    <property type="term" value="F:heme binding"/>
    <property type="evidence" value="ECO:0007669"/>
    <property type="project" value="InterPro"/>
</dbReference>
<evidence type="ECO:0000313" key="6">
    <source>
        <dbReference type="EMBL" id="PTE16053.1"/>
    </source>
</evidence>
<dbReference type="GO" id="GO:0009055">
    <property type="term" value="F:electron transfer activity"/>
    <property type="evidence" value="ECO:0007669"/>
    <property type="project" value="InterPro"/>
</dbReference>
<dbReference type="RefSeq" id="WP_107672062.1">
    <property type="nucleotide sequence ID" value="NZ_PZKE01000002.1"/>
</dbReference>
<dbReference type="SUPFAM" id="SSF46626">
    <property type="entry name" value="Cytochrome c"/>
    <property type="match status" value="1"/>
</dbReference>
<evidence type="ECO:0000256" key="2">
    <source>
        <dbReference type="ARBA" id="ARBA00022723"/>
    </source>
</evidence>
<proteinExistence type="predicted"/>
<sequence length="131" mass="13747">MKRMILAMAALGLAACVPQEKPTGAEDFAAFCSSCHGAGGKGDGPMAADLEHKPADLTGLSRRNGGTFPKLRVMAKIWGYTGGKNGAAIMPNFGPLLDSPLVPYDSGDGIQSPTPERLVQLAEYVETLQKK</sequence>